<keyword evidence="8 13" id="KW-0472">Membrane</keyword>
<evidence type="ECO:0000256" key="2">
    <source>
        <dbReference type="ARBA" id="ARBA00022448"/>
    </source>
</evidence>
<dbReference type="STRING" id="693.AKJ17_06115"/>
<dbReference type="PANTHER" id="PTHR33445">
    <property type="entry name" value="ATP SYNTHASE SUBUNIT B', CHLOROPLASTIC"/>
    <property type="match status" value="1"/>
</dbReference>
<keyword evidence="2 13" id="KW-0813">Transport</keyword>
<sequence>MEFSWSTFLLEVINFLVLVWILKRFLFKPVMAVISQRQADIDEQLAQSQRLNDESAALKGEYENRLANWKEQCQLAREELNKEIDAERASRLELLAQSMEQEKEKAEVAESRQRMEAIREREQQALQQSARFAKTLLSKASGPELESRLLNILLDDLTSLSHDNAASLLLQWGVLPEVIEISSAYPIAQNKRQELEKALAAVSQLSIPVRYDEDPELIAGLFITIGAWCLRANIRDDLKGFTEFAYVTR</sequence>
<evidence type="ECO:0000256" key="7">
    <source>
        <dbReference type="ARBA" id="ARBA00023065"/>
    </source>
</evidence>
<comment type="subunit">
    <text evidence="13">F-type ATPases have 2 components, F(1) - the catalytic core - and F(0) - the membrane proton channel. F(1) has five subunits: alpha(3), beta(3), gamma(1), delta(1), epsilon(1). F(0) has three main subunits: a(1), b(2) and c(10-14). The alpha and beta chains form an alternating ring which encloses part of the gamma chain. F(1) is attached to F(0) by a central stalk formed by the gamma and epsilon chains, while a peripheral stalk is formed by the delta and b chains.</text>
</comment>
<evidence type="ECO:0000313" key="17">
    <source>
        <dbReference type="Proteomes" id="UP000037515"/>
    </source>
</evidence>
<keyword evidence="17" id="KW-1185">Reference proteome</keyword>
<evidence type="ECO:0000256" key="11">
    <source>
        <dbReference type="ARBA" id="ARBA00025614"/>
    </source>
</evidence>
<dbReference type="RefSeq" id="WP_053394891.1">
    <property type="nucleotide sequence ID" value="NZ_LHPJ01000005.1"/>
</dbReference>
<keyword evidence="9 13" id="KW-0066">ATP synthesis</keyword>
<evidence type="ECO:0000256" key="6">
    <source>
        <dbReference type="ARBA" id="ARBA00022989"/>
    </source>
</evidence>
<evidence type="ECO:0000256" key="10">
    <source>
        <dbReference type="ARBA" id="ARBA00025198"/>
    </source>
</evidence>
<comment type="function">
    <text evidence="11">Component of the F(0) channel, it forms part of the peripheral stalk, linking F(1) to F(0). The b'-subunit is a diverged and duplicated form of b found in plants and photosynthetic bacteria.</text>
</comment>
<evidence type="ECO:0000256" key="14">
    <source>
        <dbReference type="RuleBase" id="RU003848"/>
    </source>
</evidence>
<comment type="subcellular location">
    <subcellularLocation>
        <location evidence="13">Cell membrane</location>
        <topology evidence="13">Single-pass membrane protein</topology>
    </subcellularLocation>
    <subcellularLocation>
        <location evidence="12">Endomembrane system</location>
        <topology evidence="12">Single-pass membrane protein</topology>
    </subcellularLocation>
</comment>
<dbReference type="GO" id="GO:0012505">
    <property type="term" value="C:endomembrane system"/>
    <property type="evidence" value="ECO:0007669"/>
    <property type="project" value="UniProtKB-SubCell"/>
</dbReference>
<evidence type="ECO:0000256" key="8">
    <source>
        <dbReference type="ARBA" id="ARBA00023136"/>
    </source>
</evidence>
<name>A0A0M0HR04_VIBNE</name>
<gene>
    <name evidence="13" type="primary">atpF</name>
    <name evidence="16" type="ORF">AKJ17_06115</name>
</gene>
<dbReference type="GO" id="GO:0046961">
    <property type="term" value="F:proton-transporting ATPase activity, rotational mechanism"/>
    <property type="evidence" value="ECO:0007669"/>
    <property type="project" value="TreeGrafter"/>
</dbReference>
<comment type="caution">
    <text evidence="16">The sequence shown here is derived from an EMBL/GenBank/DDBJ whole genome shotgun (WGS) entry which is preliminary data.</text>
</comment>
<evidence type="ECO:0000256" key="4">
    <source>
        <dbReference type="ARBA" id="ARBA00022692"/>
    </source>
</evidence>
<reference evidence="17" key="1">
    <citation type="submission" date="2015-08" db="EMBL/GenBank/DDBJ databases">
        <title>Vibrio galatheae sp. nov., a novel member of the Vibrionaceae family isolated from the Solomon Islands.</title>
        <authorList>
            <person name="Giubergia S."/>
            <person name="Machado H."/>
            <person name="Mateiu R.V."/>
            <person name="Gram L."/>
        </authorList>
    </citation>
    <scope>NUCLEOTIDE SEQUENCE [LARGE SCALE GENOMIC DNA]</scope>
    <source>
        <strain evidence="17">DSM 19584</strain>
    </source>
</reference>
<accession>A0A0M0HR04</accession>
<dbReference type="PANTHER" id="PTHR33445:SF2">
    <property type="entry name" value="ATP SYNTHASE SUBUNIT B', CHLOROPLASTIC"/>
    <property type="match status" value="1"/>
</dbReference>
<dbReference type="GO" id="GO:0046933">
    <property type="term" value="F:proton-transporting ATP synthase activity, rotational mechanism"/>
    <property type="evidence" value="ECO:0007669"/>
    <property type="project" value="UniProtKB-UniRule"/>
</dbReference>
<dbReference type="Pfam" id="PF00430">
    <property type="entry name" value="ATP-synt_B"/>
    <property type="match status" value="1"/>
</dbReference>
<keyword evidence="4 13" id="KW-0812">Transmembrane</keyword>
<feature type="coiled-coil region" evidence="15">
    <location>
        <begin position="41"/>
        <end position="128"/>
    </location>
</feature>
<dbReference type="CDD" id="cd06503">
    <property type="entry name" value="ATP-synt_Fo_b"/>
    <property type="match status" value="1"/>
</dbReference>
<evidence type="ECO:0000256" key="3">
    <source>
        <dbReference type="ARBA" id="ARBA00022547"/>
    </source>
</evidence>
<evidence type="ECO:0000256" key="15">
    <source>
        <dbReference type="SAM" id="Coils"/>
    </source>
</evidence>
<keyword evidence="7 13" id="KW-0406">Ion transport</keyword>
<dbReference type="InterPro" id="IPR002146">
    <property type="entry name" value="ATP_synth_b/b'su_bac/chlpt"/>
</dbReference>
<protein>
    <recommendedName>
        <fullName evidence="13">ATP synthase subunit b</fullName>
    </recommendedName>
    <alternativeName>
        <fullName evidence="13">ATP synthase F(0) sector subunit b</fullName>
    </alternativeName>
    <alternativeName>
        <fullName evidence="13">ATPase subunit I</fullName>
    </alternativeName>
    <alternativeName>
        <fullName evidence="13">F-type ATPase subunit b</fullName>
        <shortName evidence="13">F-ATPase subunit b</shortName>
    </alternativeName>
</protein>
<dbReference type="InterPro" id="IPR050059">
    <property type="entry name" value="ATP_synthase_B_chain"/>
</dbReference>
<evidence type="ECO:0000256" key="12">
    <source>
        <dbReference type="ARBA" id="ARBA00037847"/>
    </source>
</evidence>
<dbReference type="PATRIC" id="fig|693.5.peg.1247"/>
<comment type="similarity">
    <text evidence="1 13 14">Belongs to the ATPase B chain family.</text>
</comment>
<keyword evidence="15" id="KW-0175">Coiled coil</keyword>
<evidence type="ECO:0000256" key="9">
    <source>
        <dbReference type="ARBA" id="ARBA00023310"/>
    </source>
</evidence>
<keyword evidence="6 13" id="KW-1133">Transmembrane helix</keyword>
<evidence type="ECO:0000256" key="1">
    <source>
        <dbReference type="ARBA" id="ARBA00005513"/>
    </source>
</evidence>
<dbReference type="GO" id="GO:0045259">
    <property type="term" value="C:proton-transporting ATP synthase complex"/>
    <property type="evidence" value="ECO:0007669"/>
    <property type="project" value="UniProtKB-KW"/>
</dbReference>
<evidence type="ECO:0000256" key="13">
    <source>
        <dbReference type="HAMAP-Rule" id="MF_01398"/>
    </source>
</evidence>
<keyword evidence="5 13" id="KW-0375">Hydrogen ion transport</keyword>
<dbReference type="InterPro" id="IPR000711">
    <property type="entry name" value="ATPase_OSCP/dsu"/>
</dbReference>
<comment type="function">
    <text evidence="10 13">F(1)F(0) ATP synthase produces ATP from ADP in the presence of a proton or sodium gradient. F-type ATPases consist of two structural domains, F(1) containing the extramembraneous catalytic core and F(0) containing the membrane proton channel, linked together by a central stalk and a peripheral stalk. During catalysis, ATP synthesis in the catalytic domain of F(1) is coupled via a rotary mechanism of the central stalk subunits to proton translocation.</text>
</comment>
<evidence type="ECO:0000256" key="5">
    <source>
        <dbReference type="ARBA" id="ARBA00022781"/>
    </source>
</evidence>
<keyword evidence="3 13" id="KW-0138">CF(0)</keyword>
<dbReference type="Pfam" id="PF00213">
    <property type="entry name" value="OSCP"/>
    <property type="match status" value="1"/>
</dbReference>
<dbReference type="Proteomes" id="UP000037515">
    <property type="component" value="Unassembled WGS sequence"/>
</dbReference>
<dbReference type="OrthoDB" id="466272at2"/>
<dbReference type="GO" id="GO:0005886">
    <property type="term" value="C:plasma membrane"/>
    <property type="evidence" value="ECO:0007669"/>
    <property type="project" value="UniProtKB-SubCell"/>
</dbReference>
<organism evidence="16 17">
    <name type="scientific">Vibrio nereis</name>
    <dbReference type="NCBI Taxonomy" id="693"/>
    <lineage>
        <taxon>Bacteria</taxon>
        <taxon>Pseudomonadati</taxon>
        <taxon>Pseudomonadota</taxon>
        <taxon>Gammaproteobacteria</taxon>
        <taxon>Vibrionales</taxon>
        <taxon>Vibrionaceae</taxon>
        <taxon>Vibrio</taxon>
    </lineage>
</organism>
<keyword evidence="13" id="KW-1003">Cell membrane</keyword>
<dbReference type="AlphaFoldDB" id="A0A0M0HR04"/>
<feature type="transmembrane region" description="Helical" evidence="13">
    <location>
        <begin position="6"/>
        <end position="27"/>
    </location>
</feature>
<dbReference type="HAMAP" id="MF_01398">
    <property type="entry name" value="ATP_synth_b_bprime"/>
    <property type="match status" value="1"/>
</dbReference>
<dbReference type="EMBL" id="LHPJ01000005">
    <property type="protein sequence ID" value="KOO04479.1"/>
    <property type="molecule type" value="Genomic_DNA"/>
</dbReference>
<evidence type="ECO:0000313" key="16">
    <source>
        <dbReference type="EMBL" id="KOO04479.1"/>
    </source>
</evidence>
<proteinExistence type="inferred from homology"/>